<proteinExistence type="predicted"/>
<evidence type="ECO:0000313" key="2">
    <source>
        <dbReference type="WBParaSite" id="JU765_v2.g15435.t1"/>
    </source>
</evidence>
<reference evidence="2" key="1">
    <citation type="submission" date="2022-11" db="UniProtKB">
        <authorList>
            <consortium name="WormBaseParasite"/>
        </authorList>
    </citation>
    <scope>IDENTIFICATION</scope>
</reference>
<dbReference type="WBParaSite" id="JU765_v2.g15435.t1">
    <property type="protein sequence ID" value="JU765_v2.g15435.t1"/>
    <property type="gene ID" value="JU765_v2.g15435"/>
</dbReference>
<name>A0AC34QDV9_9BILA</name>
<organism evidence="1 2">
    <name type="scientific">Panagrolaimus sp. JU765</name>
    <dbReference type="NCBI Taxonomy" id="591449"/>
    <lineage>
        <taxon>Eukaryota</taxon>
        <taxon>Metazoa</taxon>
        <taxon>Ecdysozoa</taxon>
        <taxon>Nematoda</taxon>
        <taxon>Chromadorea</taxon>
        <taxon>Rhabditida</taxon>
        <taxon>Tylenchina</taxon>
        <taxon>Panagrolaimomorpha</taxon>
        <taxon>Panagrolaimoidea</taxon>
        <taxon>Panagrolaimidae</taxon>
        <taxon>Panagrolaimus</taxon>
    </lineage>
</organism>
<protein>
    <submittedName>
        <fullName evidence="2">BTB domain-containing protein</fullName>
    </submittedName>
</protein>
<dbReference type="Proteomes" id="UP000887576">
    <property type="component" value="Unplaced"/>
</dbReference>
<sequence length="258" mass="29822">MAPKSENGEKPVIPIDDERISSENFKSFLGYLYNDKVEITGDNAFALLNMAEMYNVESLFKLCEDFLIKNLNSENVITISNSASIFSNSKIFKETIDFLTKKTDLFTSRRKFLELNGDALLGVLKCEQGNLICHPDNIDHRGRCCTCRKKQPSFSESRLFDMVLEWGKNQCRLKQLEGNTENMKQILGPFLTWIRFPTMTVEYLTTVVYPWKLLDSETMLRIIVDAQQFSKSEQSNESSFRKDERGYFGSNVRSRESF</sequence>
<evidence type="ECO:0000313" key="1">
    <source>
        <dbReference type="Proteomes" id="UP000887576"/>
    </source>
</evidence>
<accession>A0AC34QDV9</accession>